<evidence type="ECO:0000256" key="1">
    <source>
        <dbReference type="ARBA" id="ARBA00002863"/>
    </source>
</evidence>
<feature type="region of interest" description="Disordered" evidence="5">
    <location>
        <begin position="12"/>
        <end position="138"/>
    </location>
</feature>
<keyword evidence="8" id="KW-1185">Reference proteome</keyword>
<comment type="function">
    <text evidence="1 4">Component of the cleavage factor IA (CFIA) complex, which is involved in the endonucleolytic cleavage during polyadenylation-dependent pre-mRNA 3'-end formation.</text>
</comment>
<feature type="compositionally biased region" description="Low complexity" evidence="5">
    <location>
        <begin position="196"/>
        <end position="212"/>
    </location>
</feature>
<comment type="subcellular location">
    <subcellularLocation>
        <location evidence="4">Nucleus</location>
    </subcellularLocation>
    <subcellularLocation>
        <location evidence="4">Cytoplasm</location>
    </subcellularLocation>
    <text evidence="4">Nucleus and/or cytoplasm.</text>
</comment>
<dbReference type="InterPro" id="IPR003107">
    <property type="entry name" value="HAT"/>
</dbReference>
<gene>
    <name evidence="7" type="ORF">EJ05DRAFT_497446</name>
</gene>
<dbReference type="Proteomes" id="UP000799437">
    <property type="component" value="Unassembled WGS sequence"/>
</dbReference>
<feature type="compositionally biased region" description="Acidic residues" evidence="5">
    <location>
        <begin position="622"/>
        <end position="637"/>
    </location>
</feature>
<evidence type="ECO:0000259" key="6">
    <source>
        <dbReference type="Pfam" id="PF05843"/>
    </source>
</evidence>
<proteinExistence type="predicted"/>
<dbReference type="EMBL" id="ML996567">
    <property type="protein sequence ID" value="KAF2760874.1"/>
    <property type="molecule type" value="Genomic_DNA"/>
</dbReference>
<evidence type="ECO:0000256" key="2">
    <source>
        <dbReference type="ARBA" id="ARBA00022737"/>
    </source>
</evidence>
<reference evidence="7" key="1">
    <citation type="journal article" date="2020" name="Stud. Mycol.">
        <title>101 Dothideomycetes genomes: a test case for predicting lifestyles and emergence of pathogens.</title>
        <authorList>
            <person name="Haridas S."/>
            <person name="Albert R."/>
            <person name="Binder M."/>
            <person name="Bloem J."/>
            <person name="Labutti K."/>
            <person name="Salamov A."/>
            <person name="Andreopoulos B."/>
            <person name="Baker S."/>
            <person name="Barry K."/>
            <person name="Bills G."/>
            <person name="Bluhm B."/>
            <person name="Cannon C."/>
            <person name="Castanera R."/>
            <person name="Culley D."/>
            <person name="Daum C."/>
            <person name="Ezra D."/>
            <person name="Gonzalez J."/>
            <person name="Henrissat B."/>
            <person name="Kuo A."/>
            <person name="Liang C."/>
            <person name="Lipzen A."/>
            <person name="Lutzoni F."/>
            <person name="Magnuson J."/>
            <person name="Mondo S."/>
            <person name="Nolan M."/>
            <person name="Ohm R."/>
            <person name="Pangilinan J."/>
            <person name="Park H.-J."/>
            <person name="Ramirez L."/>
            <person name="Alfaro M."/>
            <person name="Sun H."/>
            <person name="Tritt A."/>
            <person name="Yoshinaga Y."/>
            <person name="Zwiers L.-H."/>
            <person name="Turgeon B."/>
            <person name="Goodwin S."/>
            <person name="Spatafora J."/>
            <person name="Crous P."/>
            <person name="Grigoriev I."/>
        </authorList>
    </citation>
    <scope>NUCLEOTIDE SEQUENCE</scope>
    <source>
        <strain evidence="7">CBS 121739</strain>
    </source>
</reference>
<name>A0A6A6WFP7_9PEZI</name>
<feature type="region of interest" description="Disordered" evidence="5">
    <location>
        <begin position="181"/>
        <end position="212"/>
    </location>
</feature>
<feature type="domain" description="Suppressor of forked" evidence="6">
    <location>
        <begin position="229"/>
        <end position="846"/>
    </location>
</feature>
<feature type="compositionally biased region" description="Acidic residues" evidence="5">
    <location>
        <begin position="28"/>
        <end position="38"/>
    </location>
</feature>
<dbReference type="GO" id="GO:0005634">
    <property type="term" value="C:nucleus"/>
    <property type="evidence" value="ECO:0007669"/>
    <property type="project" value="UniProtKB-SubCell"/>
</dbReference>
<evidence type="ECO:0000313" key="7">
    <source>
        <dbReference type="EMBL" id="KAF2760874.1"/>
    </source>
</evidence>
<dbReference type="Gene3D" id="1.25.40.1040">
    <property type="match status" value="2"/>
</dbReference>
<dbReference type="GO" id="GO:0003729">
    <property type="term" value="F:mRNA binding"/>
    <property type="evidence" value="ECO:0007669"/>
    <property type="project" value="TreeGrafter"/>
</dbReference>
<keyword evidence="4" id="KW-0507">mRNA processing</keyword>
<feature type="compositionally biased region" description="Acidic residues" evidence="5">
    <location>
        <begin position="104"/>
        <end position="114"/>
    </location>
</feature>
<evidence type="ECO:0000256" key="3">
    <source>
        <dbReference type="ARBA" id="ARBA00023242"/>
    </source>
</evidence>
<dbReference type="AlphaFoldDB" id="A0A6A6WFP7"/>
<dbReference type="PANTHER" id="PTHR19980">
    <property type="entry name" value="RNA CLEAVAGE STIMULATION FACTOR"/>
    <property type="match status" value="1"/>
</dbReference>
<dbReference type="SUPFAM" id="SSF48452">
    <property type="entry name" value="TPR-like"/>
    <property type="match status" value="2"/>
</dbReference>
<accession>A0A6A6WFP7</accession>
<dbReference type="GeneID" id="54487589"/>
<protein>
    <recommendedName>
        <fullName evidence="4">mRNA 3'-end-processing protein RNA14</fullName>
    </recommendedName>
</protein>
<evidence type="ECO:0000313" key="8">
    <source>
        <dbReference type="Proteomes" id="UP000799437"/>
    </source>
</evidence>
<feature type="compositionally biased region" description="Polar residues" evidence="5">
    <location>
        <begin position="937"/>
        <end position="946"/>
    </location>
</feature>
<feature type="region of interest" description="Disordered" evidence="5">
    <location>
        <begin position="145"/>
        <end position="164"/>
    </location>
</feature>
<dbReference type="GO" id="GO:0180010">
    <property type="term" value="P:co-transcriptional mRNA 3'-end processing, cleavage and polyadenylation pathway"/>
    <property type="evidence" value="ECO:0007669"/>
    <property type="project" value="UniProtKB-UniRule"/>
</dbReference>
<sequence length="1035" mass="116799">MTDADAELAFLQSMQDGTPAYVNGDNEQTVDNEGDEDYDPARLIASNEHSHDEDESGSNRTSMSGSMPQSPATPAIASADMHAPAPSESPAFSKQPRTVGGFVVDDDDEDEDETPVSLSKGQSVGDKGMGNLEAAPETALHSVPQTPINTLSQPDVPLQNAQDQDVSGALSIGVTDTVPHSTSVPAETSAPAKVYSTAAPPDPSTTTTASADTAALIPSSFPKGRLPQDRIGILEDRIKEDPRGDIDAYLSLIAEYRKRNKLDDARAIYTRFFEKFPQAVEQWLIYAHMELQEEELSRLEQIFSISLERLWNVEMWSMYLDYVRRRNNLMSDSSGQARQVITSAYEYALGKVGIDKDSGKMWQDYIEFLKSAPGTVGGTTWQDQQKMDSLRKIYQRAVCIPTEKLHDIWKQYDTFETTLNRVTGRKFLQERSPAFVTARSSYVQLDNITRDLLRNTTPRLPPMKGFDGEEEYTRQIEIWSNWIRWEKEDPLVLKDEDLDAYKARVLYAYRQSVMPLRFWPDMWFDAAEWCFQNDMEAEGNKFLDDGITANPENCLLAFKKADRVELTTLPEETDEAKIKRGSLIRAPYDKLLDALYELIDKAKKRQQQLIETVKERFRAEEPEISIEDDDGDDDDDVAEQKKAHEAWKTAQQVQIDAIKRGSDAQLKVIKRTISYSWIALMRAMRRVQGKGTGKKTSDKPGGFRAVFIDARARGQWTAEIWITSALMEYHYKDPVATKLFERAQKLFPDDELFNLEYLKHLINTRDITNARAVFETTVSRMTAKPENVHKAKSLFAFFHEYESQYGELSQIVQLEKRMATLFPEDPRLASFAHRYTEHEFDPTTIRHIISPGTQVRPKALSSVMPAISAPAPPSVRSPQMPPAALAVQPQVITNSPKRPFVGDDSDTERPAKFIRGESPLKGAAGRRLDAQRRNQQRSDGNINMAMTQPPGPAPLPKEINFLLSIIPAAHYYKAVVLDPRKMVELLGNVDLNRANTQHPSMSAMQHIRPTQSQAPQFPYGAPPSYVQPPVYHYTR</sequence>
<evidence type="ECO:0000256" key="4">
    <source>
        <dbReference type="RuleBase" id="RU369035"/>
    </source>
</evidence>
<dbReference type="OrthoDB" id="26282at2759"/>
<dbReference type="RefSeq" id="XP_033603325.1">
    <property type="nucleotide sequence ID" value="XM_033746535.1"/>
</dbReference>
<feature type="compositionally biased region" description="Polar residues" evidence="5">
    <location>
        <begin position="58"/>
        <end position="72"/>
    </location>
</feature>
<dbReference type="Pfam" id="PF05843">
    <property type="entry name" value="Suf"/>
    <property type="match status" value="1"/>
</dbReference>
<keyword evidence="2" id="KW-0677">Repeat</keyword>
<organism evidence="7 8">
    <name type="scientific">Pseudovirgaria hyperparasitica</name>
    <dbReference type="NCBI Taxonomy" id="470096"/>
    <lineage>
        <taxon>Eukaryota</taxon>
        <taxon>Fungi</taxon>
        <taxon>Dikarya</taxon>
        <taxon>Ascomycota</taxon>
        <taxon>Pezizomycotina</taxon>
        <taxon>Dothideomycetes</taxon>
        <taxon>Dothideomycetes incertae sedis</taxon>
        <taxon>Acrospermales</taxon>
        <taxon>Acrospermaceae</taxon>
        <taxon>Pseudovirgaria</taxon>
    </lineage>
</organism>
<dbReference type="GO" id="GO:0005737">
    <property type="term" value="C:cytoplasm"/>
    <property type="evidence" value="ECO:0007669"/>
    <property type="project" value="UniProtKB-SubCell"/>
</dbReference>
<feature type="region of interest" description="Disordered" evidence="5">
    <location>
        <begin position="888"/>
        <end position="951"/>
    </location>
</feature>
<feature type="region of interest" description="Disordered" evidence="5">
    <location>
        <begin position="621"/>
        <end position="643"/>
    </location>
</feature>
<dbReference type="PANTHER" id="PTHR19980:SF0">
    <property type="entry name" value="CLEAVAGE STIMULATION FACTOR SUBUNIT 3"/>
    <property type="match status" value="1"/>
</dbReference>
<dbReference type="InterPro" id="IPR008847">
    <property type="entry name" value="Suf"/>
</dbReference>
<dbReference type="InterPro" id="IPR011990">
    <property type="entry name" value="TPR-like_helical_dom_sf"/>
</dbReference>
<keyword evidence="4" id="KW-0963">Cytoplasm</keyword>
<evidence type="ECO:0000256" key="5">
    <source>
        <dbReference type="SAM" id="MobiDB-lite"/>
    </source>
</evidence>
<keyword evidence="3 4" id="KW-0539">Nucleus</keyword>
<dbReference type="InterPro" id="IPR045243">
    <property type="entry name" value="Rna14-like"/>
</dbReference>
<dbReference type="SMART" id="SM00386">
    <property type="entry name" value="HAT"/>
    <property type="match status" value="5"/>
</dbReference>